<feature type="domain" description="Type VII secretion system protein EssD-like" evidence="1">
    <location>
        <begin position="72"/>
        <end position="197"/>
    </location>
</feature>
<reference evidence="2 3" key="1">
    <citation type="submission" date="2016-01" db="EMBL/GenBank/DDBJ databases">
        <title>Characterization of the Clostridium difficile lineages that are prevalent in Hong Kong and China.</title>
        <authorList>
            <person name="Kwok J.S.-L."/>
            <person name="Lam W.-Y."/>
            <person name="Ip M."/>
            <person name="Chan T.-F."/>
            <person name="Hawkey P.M."/>
            <person name="Tsui S.K.-W."/>
        </authorList>
    </citation>
    <scope>NUCLEOTIDE SEQUENCE [LARGE SCALE GENOMIC DNA]</scope>
    <source>
        <strain evidence="2 3">300064</strain>
    </source>
</reference>
<evidence type="ECO:0000313" key="3">
    <source>
        <dbReference type="Proteomes" id="UP000238081"/>
    </source>
</evidence>
<evidence type="ECO:0000259" key="1">
    <source>
        <dbReference type="Pfam" id="PF13930"/>
    </source>
</evidence>
<dbReference type="InterPro" id="IPR044927">
    <property type="entry name" value="Endonuclea_NS_2"/>
</dbReference>
<dbReference type="InterPro" id="IPR044925">
    <property type="entry name" value="His-Me_finger_sf"/>
</dbReference>
<organism evidence="2 3">
    <name type="scientific">Clostridium butyricum</name>
    <dbReference type="NCBI Taxonomy" id="1492"/>
    <lineage>
        <taxon>Bacteria</taxon>
        <taxon>Bacillati</taxon>
        <taxon>Bacillota</taxon>
        <taxon>Clostridia</taxon>
        <taxon>Eubacteriales</taxon>
        <taxon>Clostridiaceae</taxon>
        <taxon>Clostridium</taxon>
    </lineage>
</organism>
<gene>
    <name evidence="2" type="ORF">AWN73_19770</name>
</gene>
<sequence length="207" mass="22343">MWCGTKKVSVAKSGIKVASELKNGKALTESEIIASSGIGNLKGTKGGAEAAEKVKYGEQYTKVNGKKALKSNVEYVTEEGYKYATDSSGRISTVEGSLDAGKAKRNAYAQRTVGKDNGRLNTDDGGHLIASIFKGSGELDNLVPMDATLNRGDWKTMESSWAKALDNGKTVDVKIEPIYSGTSQRPTSFKVKYKVDNGRWIKETFTN</sequence>
<proteinExistence type="predicted"/>
<dbReference type="Pfam" id="PF13930">
    <property type="entry name" value="Endonuclea_NS_2"/>
    <property type="match status" value="1"/>
</dbReference>
<dbReference type="AlphaFoldDB" id="A0A2S7F5G9"/>
<dbReference type="InterPro" id="IPR044929">
    <property type="entry name" value="DNA/RNA_non-sp_Endonuclease_sf"/>
</dbReference>
<dbReference type="SUPFAM" id="SSF54060">
    <property type="entry name" value="His-Me finger endonucleases"/>
    <property type="match status" value="1"/>
</dbReference>
<dbReference type="Proteomes" id="UP000238081">
    <property type="component" value="Unassembled WGS sequence"/>
</dbReference>
<protein>
    <recommendedName>
        <fullName evidence="1">Type VII secretion system protein EssD-like domain-containing protein</fullName>
    </recommendedName>
</protein>
<dbReference type="Gene3D" id="3.40.570.10">
    <property type="entry name" value="Extracellular Endonuclease, subunit A"/>
    <property type="match status" value="1"/>
</dbReference>
<name>A0A2S7F5G9_CLOBU</name>
<evidence type="ECO:0000313" key="2">
    <source>
        <dbReference type="EMBL" id="PPV12156.1"/>
    </source>
</evidence>
<accession>A0A2S7F5G9</accession>
<comment type="caution">
    <text evidence="2">The sequence shown here is derived from an EMBL/GenBank/DDBJ whole genome shotgun (WGS) entry which is preliminary data.</text>
</comment>
<dbReference type="EMBL" id="LRDH01000159">
    <property type="protein sequence ID" value="PPV12156.1"/>
    <property type="molecule type" value="Genomic_DNA"/>
</dbReference>